<gene>
    <name evidence="1" type="ORF">LJ657_31010</name>
</gene>
<proteinExistence type="predicted"/>
<reference evidence="1" key="1">
    <citation type="submission" date="2021-12" db="EMBL/GenBank/DDBJ databases">
        <authorList>
            <person name="Lee J.-H."/>
            <person name="Kim S.-B."/>
        </authorList>
    </citation>
    <scope>NUCLEOTIDE SEQUENCE</scope>
    <source>
        <strain evidence="1">NR30</strain>
    </source>
</reference>
<dbReference type="Proteomes" id="UP001108029">
    <property type="component" value="Unassembled WGS sequence"/>
</dbReference>
<organism evidence="1 2">
    <name type="scientific">Streptomyces guryensis</name>
    <dbReference type="NCBI Taxonomy" id="2886947"/>
    <lineage>
        <taxon>Bacteria</taxon>
        <taxon>Bacillati</taxon>
        <taxon>Actinomycetota</taxon>
        <taxon>Actinomycetes</taxon>
        <taxon>Kitasatosporales</taxon>
        <taxon>Streptomycetaceae</taxon>
        <taxon>Streptomyces</taxon>
    </lineage>
</organism>
<protein>
    <submittedName>
        <fullName evidence="1">Uncharacterized protein</fullName>
    </submittedName>
</protein>
<sequence>MKTEPIREAYSFVCLRCGHAWEGEYEIRHIRDAEGSLRADYYVRHGIKVPSPLTENTCRVCRGRKIRILRPGQVRSARPTPV</sequence>
<comment type="caution">
    <text evidence="1">The sequence shown here is derived from an EMBL/GenBank/DDBJ whole genome shotgun (WGS) entry which is preliminary data.</text>
</comment>
<dbReference type="RefSeq" id="WP_232652155.1">
    <property type="nucleotide sequence ID" value="NZ_JAJSBI010000018.1"/>
</dbReference>
<evidence type="ECO:0000313" key="1">
    <source>
        <dbReference type="EMBL" id="MCD9877973.1"/>
    </source>
</evidence>
<evidence type="ECO:0000313" key="2">
    <source>
        <dbReference type="Proteomes" id="UP001108029"/>
    </source>
</evidence>
<keyword evidence="2" id="KW-1185">Reference proteome</keyword>
<dbReference type="AlphaFoldDB" id="A0A9Q3VV74"/>
<accession>A0A9Q3VV74</accession>
<name>A0A9Q3VV74_9ACTN</name>
<dbReference type="EMBL" id="JAJSBI010000018">
    <property type="protein sequence ID" value="MCD9877973.1"/>
    <property type="molecule type" value="Genomic_DNA"/>
</dbReference>